<dbReference type="GO" id="GO:0032483">
    <property type="term" value="P:regulation of Rab protein signal transduction"/>
    <property type="evidence" value="ECO:0007669"/>
    <property type="project" value="TreeGrafter"/>
</dbReference>
<dbReference type="WBParaSite" id="SMTH1_66210.2">
    <property type="protein sequence ID" value="SMTH1_66210.2"/>
    <property type="gene ID" value="SMTH1_66210"/>
</dbReference>
<evidence type="ECO:0000256" key="1">
    <source>
        <dbReference type="ARBA" id="ARBA00004236"/>
    </source>
</evidence>
<keyword evidence="5" id="KW-1003">Cell membrane</keyword>
<dbReference type="PANTHER" id="PTHR13008:SF7">
    <property type="entry name" value="MAP KINASE-ACTIVATING DEATH DOMAIN PROTEIN"/>
    <property type="match status" value="1"/>
</dbReference>
<dbReference type="GO" id="GO:0005085">
    <property type="term" value="F:guanyl-nucleotide exchange factor activity"/>
    <property type="evidence" value="ECO:0007669"/>
    <property type="project" value="TreeGrafter"/>
</dbReference>
<dbReference type="PANTHER" id="PTHR13008">
    <property type="entry name" value="MAP-KINASE ACTIVATING DEATH DOMAIN PROTEIN MADD /DENN/AEX-3 C.ELEGANS"/>
    <property type="match status" value="1"/>
</dbReference>
<comment type="subcellular location">
    <subcellularLocation>
        <location evidence="1">Cell membrane</location>
    </subcellularLocation>
    <subcellularLocation>
        <location evidence="2">Cytoplasm</location>
    </subcellularLocation>
</comment>
<dbReference type="Pfam" id="PF02141">
    <property type="entry name" value="DENN"/>
    <property type="match status" value="1"/>
</dbReference>
<dbReference type="GO" id="GO:0042981">
    <property type="term" value="P:regulation of apoptotic process"/>
    <property type="evidence" value="ECO:0007669"/>
    <property type="project" value="TreeGrafter"/>
</dbReference>
<dbReference type="SMART" id="SM00801">
    <property type="entry name" value="dDENN"/>
    <property type="match status" value="1"/>
</dbReference>
<proteinExistence type="inferred from homology"/>
<dbReference type="Pfam" id="PF03456">
    <property type="entry name" value="uDENN"/>
    <property type="match status" value="1"/>
</dbReference>
<evidence type="ECO:0000256" key="3">
    <source>
        <dbReference type="ARBA" id="ARBA00005978"/>
    </source>
</evidence>
<dbReference type="Gene3D" id="3.40.50.11500">
    <property type="match status" value="1"/>
</dbReference>
<dbReference type="InterPro" id="IPR056574">
    <property type="entry name" value="Death_MADD"/>
</dbReference>
<dbReference type="SMART" id="SM00799">
    <property type="entry name" value="DENN"/>
    <property type="match status" value="1"/>
</dbReference>
<protein>
    <recommendedName>
        <fullName evidence="4">MAP kinase-activating death domain protein</fullName>
    </recommendedName>
</protein>
<feature type="compositionally biased region" description="Acidic residues" evidence="8">
    <location>
        <begin position="790"/>
        <end position="819"/>
    </location>
</feature>
<evidence type="ECO:0000259" key="9">
    <source>
        <dbReference type="PROSITE" id="PS50211"/>
    </source>
</evidence>
<dbReference type="InterPro" id="IPR005113">
    <property type="entry name" value="uDENN_dom"/>
</dbReference>
<comment type="similarity">
    <text evidence="3">Belongs to the MADD family.</text>
</comment>
<evidence type="ECO:0000313" key="10">
    <source>
        <dbReference type="Proteomes" id="UP000050791"/>
    </source>
</evidence>
<dbReference type="GO" id="GO:0005886">
    <property type="term" value="C:plasma membrane"/>
    <property type="evidence" value="ECO:0007669"/>
    <property type="project" value="UniProtKB-SubCell"/>
</dbReference>
<feature type="domain" description="UDENN" evidence="9">
    <location>
        <begin position="16"/>
        <end position="509"/>
    </location>
</feature>
<keyword evidence="7" id="KW-0053">Apoptosis</keyword>
<feature type="region of interest" description="Disordered" evidence="8">
    <location>
        <begin position="874"/>
        <end position="894"/>
    </location>
</feature>
<dbReference type="GO" id="GO:0005829">
    <property type="term" value="C:cytosol"/>
    <property type="evidence" value="ECO:0007669"/>
    <property type="project" value="TreeGrafter"/>
</dbReference>
<accession>A0AA85BMF7</accession>
<dbReference type="GO" id="GO:0006915">
    <property type="term" value="P:apoptotic process"/>
    <property type="evidence" value="ECO:0007669"/>
    <property type="project" value="UniProtKB-KW"/>
</dbReference>
<feature type="compositionally biased region" description="Low complexity" evidence="8">
    <location>
        <begin position="874"/>
        <end position="887"/>
    </location>
</feature>
<organism evidence="10 11">
    <name type="scientific">Schistosoma mattheei</name>
    <dbReference type="NCBI Taxonomy" id="31246"/>
    <lineage>
        <taxon>Eukaryota</taxon>
        <taxon>Metazoa</taxon>
        <taxon>Spiralia</taxon>
        <taxon>Lophotrochozoa</taxon>
        <taxon>Platyhelminthes</taxon>
        <taxon>Trematoda</taxon>
        <taxon>Digenea</taxon>
        <taxon>Strigeidida</taxon>
        <taxon>Schistosomatoidea</taxon>
        <taxon>Schistosomatidae</taxon>
        <taxon>Schistosoma</taxon>
    </lineage>
</organism>
<dbReference type="PROSITE" id="PS50211">
    <property type="entry name" value="DENN"/>
    <property type="match status" value="1"/>
</dbReference>
<dbReference type="InterPro" id="IPR001194">
    <property type="entry name" value="cDENN_dom"/>
</dbReference>
<evidence type="ECO:0000256" key="6">
    <source>
        <dbReference type="ARBA" id="ARBA00022490"/>
    </source>
</evidence>
<feature type="region of interest" description="Disordered" evidence="8">
    <location>
        <begin position="671"/>
        <end position="712"/>
    </location>
</feature>
<dbReference type="Gene3D" id="3.30.450.200">
    <property type="match status" value="1"/>
</dbReference>
<evidence type="ECO:0000313" key="11">
    <source>
        <dbReference type="WBParaSite" id="SMTH1_66210.2"/>
    </source>
</evidence>
<feature type="region of interest" description="Disordered" evidence="8">
    <location>
        <begin position="781"/>
        <end position="820"/>
    </location>
</feature>
<evidence type="ECO:0000256" key="4">
    <source>
        <dbReference type="ARBA" id="ARBA00017868"/>
    </source>
</evidence>
<feature type="compositionally biased region" description="Basic and acidic residues" evidence="8">
    <location>
        <begin position="702"/>
        <end position="712"/>
    </location>
</feature>
<sequence>MFSNCDSPPYCPRLIDYLVFVGREGHSHSEEVCNQIPSILKCYPLLKHKDFVLPNDVVYFCQPEGCLSSNLSSANMGTTTFVFTLTDKDSQKTRFGICLNFFRQCSVFDSVCSNEDSKCKWDSNSTLVDAPKDQILRNDNKQSILTSLCLISHHPFFSKFRQCLHSLKEIIDRCDEYFKKLYSAKSQSCSFWSTILSSQPAEQINVDHLLIQVVYEIESWIINFLNAPVPIPGKTCLHLTVGPESFYEKLIFALPDKTRLTLIDFPLHLPLELLGMETCLKVLSAIMLEQKVVLQSRDYNALTMSVMALTAMLYPLQYMFPAIPLLPNSLKGGENLLLSPTPFLIGIPATFLSQKTDFRFPADVWLVDLDANKMMGSSLLEPIPLLPEKESKILCENLDQALSSMTANLTSSEPTEINLKNSANHLRNADSADVATRVAMVRFFNSLNVLGNITEHTRTIRLFPRPVVAFQKFSFLKSRQVLTPFTRKLAETQAVEFFAEWCLYPENEVFQRIHAGIHDPEQIGDKGIWYQDNLAQINFQIWSSEQTDRYLALNFIHSVIANSNDIKSFEMVHENFPKFNTTTNNNNITNDLMSLYNPPHNMDDLLKSAIQPQQYMRKNKPKRRPNQQQLQPMDSFDLANAQMQKTNSTENNEIELNKKKLPGQLLTIPSMAESTSDSSDDQDDSDIWDLKDSVSQSNIKENPNEVTHEDDMIRDKTNNTNHVQNIENKLILTNTPNVPILRKPSLRKVPTTQQTNHTITEMNKRSVHYNEEHLVQVLNKDSISSRDKIDQDEDADGDEDEEVAEEVEEEMEDDEDDTEQTSVGKYLLNNLSDNLADAASHASTTISGLLNKPKTIVRKSGSLMKKMATEIASTTKTTDTTGNKSSSINKHLDVNNNKPDGDIIHSASKFVLNFPKQQFFQFGANKSRQQEAGLFNKSKNDKLSSGKGVNSNFVNPEQSYADQEFLREVVRYIHEGQANVQMKFSVSRLKELLHDENYRNYLLSKLNRGLSKLFDDPDDCIPDVPIININGYKSHIWLLQCAIHGLEQTCTNHGIGGLASAMMLLELCHTHYLNTSTAVSPSKLHGSQNSTNQNLQEEENLVSAFTGWLRTTTKDLKKVTKPNIVTGLFSRPNPSENLNNNNENQSIDLTIKKIDLHQTDNSNSKSSLIVGQNDSDNINRGTILGKKSQHASSYRFIHGNLIDPSAQNQLTTTYTDSYSSKSDNRKISNSDHSLDRVYLYENLIDGHERSRLWDHMQFWEDTFFDTVAQERDILGLDQAPTEMLEQFANMNTTQKRIVILKEDRLLAFCLYNLTAYMILMNVDKSILVTHVRRLLARCRIGSYFAAITSHLLDNVKYLDGNSIDLLPSMTRLKVFQSYEIELLNNVSNEAKILEIYGKCLTVRSLLGEIIKKLNYDQLIDLSFEDSIISLKFIEQETNCDQFSLLQIRCDKAKQICHTIETLIQRSDLEDSQQ</sequence>
<reference evidence="11" key="1">
    <citation type="submission" date="2023-11" db="UniProtKB">
        <authorList>
            <consortium name="WormBaseParasite"/>
        </authorList>
    </citation>
    <scope>IDENTIFICATION</scope>
</reference>
<keyword evidence="5" id="KW-0472">Membrane</keyword>
<evidence type="ECO:0000256" key="7">
    <source>
        <dbReference type="ARBA" id="ARBA00022703"/>
    </source>
</evidence>
<dbReference type="InterPro" id="IPR039980">
    <property type="entry name" value="MADD"/>
</dbReference>
<dbReference type="Pfam" id="PF23629">
    <property type="entry name" value="Death_MADD"/>
    <property type="match status" value="1"/>
</dbReference>
<dbReference type="Proteomes" id="UP000050791">
    <property type="component" value="Unassembled WGS sequence"/>
</dbReference>
<dbReference type="InterPro" id="IPR005112">
    <property type="entry name" value="dDENN_dom"/>
</dbReference>
<dbReference type="InterPro" id="IPR037516">
    <property type="entry name" value="Tripartite_DENN"/>
</dbReference>
<dbReference type="SMART" id="SM00800">
    <property type="entry name" value="uDENN"/>
    <property type="match status" value="1"/>
</dbReference>
<keyword evidence="6" id="KW-0963">Cytoplasm</keyword>
<evidence type="ECO:0000256" key="8">
    <source>
        <dbReference type="SAM" id="MobiDB-lite"/>
    </source>
</evidence>
<evidence type="ECO:0000256" key="5">
    <source>
        <dbReference type="ARBA" id="ARBA00022475"/>
    </source>
</evidence>
<dbReference type="InterPro" id="IPR043153">
    <property type="entry name" value="DENN_C"/>
</dbReference>
<feature type="compositionally biased region" description="Acidic residues" evidence="8">
    <location>
        <begin position="678"/>
        <end position="687"/>
    </location>
</feature>
<evidence type="ECO:0000256" key="2">
    <source>
        <dbReference type="ARBA" id="ARBA00004496"/>
    </source>
</evidence>
<name>A0AA85BMF7_9TREM</name>